<name>A0ABM1VLY3_ECHTE</name>
<keyword evidence="3" id="KW-0964">Secreted</keyword>
<dbReference type="PANTHER" id="PTHR14380:SF7">
    <property type="entry name" value="OOCYTE-SECRETED PROTEIN 2"/>
    <property type="match status" value="1"/>
</dbReference>
<proteinExistence type="inferred from homology"/>
<keyword evidence="4" id="KW-0732">Signal</keyword>
<organism evidence="5 6">
    <name type="scientific">Echinops telfairi</name>
    <name type="common">Lesser hedgehog tenrec</name>
    <dbReference type="NCBI Taxonomy" id="9371"/>
    <lineage>
        <taxon>Eukaryota</taxon>
        <taxon>Metazoa</taxon>
        <taxon>Chordata</taxon>
        <taxon>Craniata</taxon>
        <taxon>Vertebrata</taxon>
        <taxon>Euteleostomi</taxon>
        <taxon>Mammalia</taxon>
        <taxon>Eutheria</taxon>
        <taxon>Afrotheria</taxon>
        <taxon>Tenrecidae</taxon>
        <taxon>Tenrecinae</taxon>
        <taxon>Echinops</taxon>
    </lineage>
</organism>
<evidence type="ECO:0000256" key="2">
    <source>
        <dbReference type="ARBA" id="ARBA00010071"/>
    </source>
</evidence>
<evidence type="ECO:0000256" key="1">
    <source>
        <dbReference type="ARBA" id="ARBA00004613"/>
    </source>
</evidence>
<dbReference type="RefSeq" id="XP_030743376.2">
    <property type="nucleotide sequence ID" value="XM_030887516.2"/>
</dbReference>
<accession>A0ABM1VLY3</accession>
<dbReference type="Proteomes" id="UP000694863">
    <property type="component" value="Unplaced"/>
</dbReference>
<dbReference type="InterPro" id="IPR033222">
    <property type="entry name" value="PLAC1_fam"/>
</dbReference>
<comment type="similarity">
    <text evidence="2">Belongs to the PLAC1 family.</text>
</comment>
<keyword evidence="5" id="KW-1185">Reference proteome</keyword>
<gene>
    <name evidence="6" type="primary">LOC101640434</name>
</gene>
<evidence type="ECO:0000313" key="5">
    <source>
        <dbReference type="Proteomes" id="UP000694863"/>
    </source>
</evidence>
<reference evidence="6" key="1">
    <citation type="submission" date="2025-08" db="UniProtKB">
        <authorList>
            <consortium name="RefSeq"/>
        </authorList>
    </citation>
    <scope>IDENTIFICATION</scope>
</reference>
<evidence type="ECO:0000256" key="4">
    <source>
        <dbReference type="ARBA" id="ARBA00022729"/>
    </source>
</evidence>
<comment type="subcellular location">
    <subcellularLocation>
        <location evidence="1">Secreted</location>
    </subcellularLocation>
</comment>
<dbReference type="PANTHER" id="PTHR14380">
    <property type="entry name" value="PLACENTA-SPECIFIC PROTEIN 1"/>
    <property type="match status" value="1"/>
</dbReference>
<dbReference type="GeneID" id="101640434"/>
<evidence type="ECO:0000313" key="6">
    <source>
        <dbReference type="RefSeq" id="XP_030743376.2"/>
    </source>
</evidence>
<sequence>MQVSCSVDWLMVTVNPSACSSHLYILADELFLGTGCPATRIQTYAYDFVYPVNACGIKTKVISSDAVLFQTEMHFIPRTMHYASQKFPLECLASRKSVWLTTVSTSNEMKVNSSPFTADFETTPEEIGLLNSHQIGSLF</sequence>
<dbReference type="Gene3D" id="2.60.40.3210">
    <property type="entry name" value="Zona pellucida, ZP-N domain"/>
    <property type="match status" value="1"/>
</dbReference>
<evidence type="ECO:0000256" key="3">
    <source>
        <dbReference type="ARBA" id="ARBA00022525"/>
    </source>
</evidence>
<protein>
    <submittedName>
        <fullName evidence="6">Oocyte-secreted protein 2</fullName>
    </submittedName>
</protein>